<accession>H1VHQ0</accession>
<organism evidence="1 3">
    <name type="scientific">Colletotrichum higginsianum (strain IMI 349063)</name>
    <name type="common">Crucifer anthracnose fungus</name>
    <dbReference type="NCBI Taxonomy" id="759273"/>
    <lineage>
        <taxon>Eukaryota</taxon>
        <taxon>Fungi</taxon>
        <taxon>Dikarya</taxon>
        <taxon>Ascomycota</taxon>
        <taxon>Pezizomycotina</taxon>
        <taxon>Sordariomycetes</taxon>
        <taxon>Hypocreomycetidae</taxon>
        <taxon>Glomerellales</taxon>
        <taxon>Glomerellaceae</taxon>
        <taxon>Colletotrichum</taxon>
        <taxon>Colletotrichum destructivum species complex</taxon>
    </lineage>
</organism>
<evidence type="ECO:0000313" key="3">
    <source>
        <dbReference type="Proteomes" id="UP000007174"/>
    </source>
</evidence>
<evidence type="ECO:0000313" key="4">
    <source>
        <dbReference type="Proteomes" id="UP000092177"/>
    </source>
</evidence>
<evidence type="ECO:0000313" key="1">
    <source>
        <dbReference type="EMBL" id="CCF39753.1"/>
    </source>
</evidence>
<dbReference type="GeneID" id="28864943"/>
<dbReference type="KEGG" id="chig:CH63R_05861"/>
<dbReference type="Proteomes" id="UP000007174">
    <property type="component" value="Unassembled WGS sequence"/>
</dbReference>
<dbReference type="Proteomes" id="UP000092177">
    <property type="component" value="Chromosome 4"/>
</dbReference>
<dbReference type="EMBL" id="LTAN01000004">
    <property type="protein sequence ID" value="OBR10169.1"/>
    <property type="molecule type" value="Genomic_DNA"/>
</dbReference>
<protein>
    <submittedName>
        <fullName evidence="1">Uncharacterized protein</fullName>
    </submittedName>
</protein>
<gene>
    <name evidence="1" type="ORF">CH063_02195</name>
    <name evidence="2" type="ORF">CH63R_05861</name>
</gene>
<evidence type="ECO:0000313" key="2">
    <source>
        <dbReference type="EMBL" id="OBR10169.1"/>
    </source>
</evidence>
<dbReference type="AlphaFoldDB" id="H1VHQ0"/>
<keyword evidence="4" id="KW-1185">Reference proteome</keyword>
<reference evidence="2" key="3">
    <citation type="submission" date="2016-02" db="EMBL/GenBank/DDBJ databases">
        <title>Resequencing and annotation of the Colletotrichum higginsianum genome.</title>
        <authorList>
            <person name="O'Connell R."/>
            <person name="Zambounis A."/>
            <person name="Thon M."/>
            <person name="Dallery J.-F."/>
        </authorList>
    </citation>
    <scope>NUCLEOTIDE SEQUENCE [LARGE SCALE GENOMIC DNA]</scope>
    <source>
        <strain evidence="2">IMI 349063</strain>
    </source>
</reference>
<dbReference type="EMBL" id="CACQ02003679">
    <property type="protein sequence ID" value="CCF39753.1"/>
    <property type="molecule type" value="Genomic_DNA"/>
</dbReference>
<name>H1VHQ0_COLHI</name>
<dbReference type="VEuPathDB" id="FungiDB:CH63R_05861"/>
<dbReference type="RefSeq" id="XP_018158686.1">
    <property type="nucleotide sequence ID" value="XM_018300836.1"/>
</dbReference>
<sequence length="73" mass="7997">MCTYLSHCNMFEQRTGYTVCLLLHLISTSSFLPDIINPGVTSTLPQRSCGSHPLFFQAGASGLSVMESRSVRT</sequence>
<reference evidence="3" key="2">
    <citation type="journal article" date="2012" name="Nat. Genet.">
        <title>Lifestyle transitions in plant pathogenic Colletotrichum fungi deciphered by genome and transcriptome analyses.</title>
        <authorList>
            <person name="O'Connell R.J."/>
            <person name="Thon M.R."/>
            <person name="Hacquard S."/>
            <person name="Amyotte S.G."/>
            <person name="Kleemann J."/>
            <person name="Torres M.F."/>
            <person name="Damm U."/>
            <person name="Buiate E.A."/>
            <person name="Epstein L."/>
            <person name="Alkan N."/>
            <person name="Altmueller J."/>
            <person name="Alvarado-Balderrama L."/>
            <person name="Bauser C.A."/>
            <person name="Becker C."/>
            <person name="Birren B.W."/>
            <person name="Chen Z."/>
            <person name="Choi J."/>
            <person name="Crouch J.A."/>
            <person name="Duvick J.P."/>
            <person name="Farman M.A."/>
            <person name="Gan P."/>
            <person name="Heiman D."/>
            <person name="Henrissat B."/>
            <person name="Howard R.J."/>
            <person name="Kabbage M."/>
            <person name="Koch C."/>
            <person name="Kracher B."/>
            <person name="Kubo Y."/>
            <person name="Law A.D."/>
            <person name="Lebrun M.-H."/>
            <person name="Lee Y.-H."/>
            <person name="Miyara I."/>
            <person name="Moore N."/>
            <person name="Neumann U."/>
            <person name="Nordstroem K."/>
            <person name="Panaccione D.G."/>
            <person name="Panstruga R."/>
            <person name="Place M."/>
            <person name="Proctor R.H."/>
            <person name="Prusky D."/>
            <person name="Rech G."/>
            <person name="Reinhardt R."/>
            <person name="Rollins J.A."/>
            <person name="Rounsley S."/>
            <person name="Schardl C.L."/>
            <person name="Schwartz D.C."/>
            <person name="Shenoy N."/>
            <person name="Shirasu K."/>
            <person name="Sikhakolli U.R."/>
            <person name="Stueber K."/>
            <person name="Sukno S.A."/>
            <person name="Sweigard J.A."/>
            <person name="Takano Y."/>
            <person name="Takahara H."/>
            <person name="Trail F."/>
            <person name="van der Does H.C."/>
            <person name="Voll L.M."/>
            <person name="Will I."/>
            <person name="Young S."/>
            <person name="Zeng Q."/>
            <person name="Zhang J."/>
            <person name="Zhou S."/>
            <person name="Dickman M.B."/>
            <person name="Schulze-Lefert P."/>
            <person name="Ver Loren van Themaat E."/>
            <person name="Ma L.-J."/>
            <person name="Vaillancourt L.J."/>
        </authorList>
    </citation>
    <scope>NUCLEOTIDE SEQUENCE [LARGE SCALE GENOMIC DNA]</scope>
    <source>
        <strain evidence="3">IMI 349063</strain>
    </source>
</reference>
<reference evidence="4" key="4">
    <citation type="journal article" date="2017" name="BMC Genomics">
        <title>Gapless genome assembly of Colletotrichum higginsianum reveals chromosome structure and association of transposable elements with secondary metabolite gene clusters.</title>
        <authorList>
            <person name="Dallery J.-F."/>
            <person name="Lapalu N."/>
            <person name="Zampounis A."/>
            <person name="Pigne S."/>
            <person name="Luyten I."/>
            <person name="Amselem J."/>
            <person name="Wittenberg A.H.J."/>
            <person name="Zhou S."/>
            <person name="de Queiroz M.V."/>
            <person name="Robin G.P."/>
            <person name="Auger A."/>
            <person name="Hainaut M."/>
            <person name="Henrissat B."/>
            <person name="Kim K.-T."/>
            <person name="Lee Y.-H."/>
            <person name="Lespinet O."/>
            <person name="Schwartz D.C."/>
            <person name="Thon M.R."/>
            <person name="O'Connell R.J."/>
        </authorList>
    </citation>
    <scope>NUCLEOTIDE SEQUENCE [LARGE SCALE GENOMIC DNA]</scope>
    <source>
        <strain evidence="4">IMI 349063</strain>
    </source>
</reference>
<proteinExistence type="predicted"/>
<reference evidence="1" key="1">
    <citation type="submission" date="2011-12" db="EMBL/GenBank/DDBJ databases">
        <title>The genome sequence of Colletotrichum higginsianum IMI 34906.</title>
        <authorList>
            <person name="Ma L.-J."/>
            <person name="O'Connell R."/>
            <person name="van Themaat E.V.L."/>
            <person name="Stueber K."/>
            <person name="Young S.K."/>
            <person name="Zeng Q."/>
            <person name="Gargeya S."/>
            <person name="Fitzgerald M."/>
            <person name="Haas B."/>
            <person name="Abouelleil A."/>
            <person name="Alvarado L."/>
            <person name="Arachchi H.M."/>
            <person name="Berlin A."/>
            <person name="Chapman S.B."/>
            <person name="Gearin G."/>
            <person name="Goldberg J."/>
            <person name="Griggs A."/>
            <person name="Gujja S."/>
            <person name="Hansen M."/>
            <person name="Heiman D."/>
            <person name="Howarth C."/>
            <person name="Larimer J."/>
            <person name="Lui A."/>
            <person name="MacDonald P.J.P."/>
            <person name="McCowen C."/>
            <person name="Montmayeur A."/>
            <person name="Murphy C."/>
            <person name="Neiman D."/>
            <person name="Pearson M."/>
            <person name="Priest M."/>
            <person name="Roberts A."/>
            <person name="Saif S."/>
            <person name="Shea T."/>
            <person name="Sisk P."/>
            <person name="Stolte C."/>
            <person name="Sykes S."/>
            <person name="Wortman J."/>
            <person name="Nusbaum C."/>
            <person name="Birren B."/>
        </authorList>
    </citation>
    <scope>NUCLEOTIDE SEQUENCE</scope>
    <source>
        <strain evidence="1">IMI 349063</strain>
    </source>
</reference>
<dbReference type="HOGENOM" id="CLU_2704670_0_0_1"/>